<sequence>MPDAGLLLQLAEIAGIFVGFGALISVRSADSSDPFVVSTIRYVTWVGVWVLISSLAPVALSRFGLAGRTLWLPCALLALVVFIVLWLTDTLSPESKSFGKMTARPLLGLRTLYLGVGGPLVLGLVGSLVVVALDIWPEAAQGLYFAAVSSGMALAGLTLLTVVFIAPHR</sequence>
<accession>A0AB39L2B3</accession>
<evidence type="ECO:0000313" key="2">
    <source>
        <dbReference type="EMBL" id="XDP44412.1"/>
    </source>
</evidence>
<keyword evidence="1" id="KW-1133">Transmembrane helix</keyword>
<dbReference type="RefSeq" id="WP_369045120.1">
    <property type="nucleotide sequence ID" value="NZ_CP163302.1"/>
</dbReference>
<feature type="transmembrane region" description="Helical" evidence="1">
    <location>
        <begin position="112"/>
        <end position="136"/>
    </location>
</feature>
<evidence type="ECO:0000256" key="1">
    <source>
        <dbReference type="SAM" id="Phobius"/>
    </source>
</evidence>
<keyword evidence="1" id="KW-0812">Transmembrane</keyword>
<dbReference type="KEGG" id="spue:AB5L97_14170"/>
<feature type="transmembrane region" description="Helical" evidence="1">
    <location>
        <begin position="142"/>
        <end position="166"/>
    </location>
</feature>
<name>A0AB39L2B3_9MICC</name>
<proteinExistence type="predicted"/>
<feature type="transmembrane region" description="Helical" evidence="1">
    <location>
        <begin position="6"/>
        <end position="26"/>
    </location>
</feature>
<keyword evidence="1" id="KW-0472">Membrane</keyword>
<dbReference type="AlphaFoldDB" id="A0AB39L2B3"/>
<gene>
    <name evidence="2" type="ORF">AB5L97_14170</name>
</gene>
<feature type="transmembrane region" description="Helical" evidence="1">
    <location>
        <begin position="70"/>
        <end position="91"/>
    </location>
</feature>
<feature type="transmembrane region" description="Helical" evidence="1">
    <location>
        <begin position="42"/>
        <end position="64"/>
    </location>
</feature>
<dbReference type="EMBL" id="CP163302">
    <property type="protein sequence ID" value="XDP44412.1"/>
    <property type="molecule type" value="Genomic_DNA"/>
</dbReference>
<organism evidence="2">
    <name type="scientific">Sinomonas puerhi</name>
    <dbReference type="NCBI Taxonomy" id="3238584"/>
    <lineage>
        <taxon>Bacteria</taxon>
        <taxon>Bacillati</taxon>
        <taxon>Actinomycetota</taxon>
        <taxon>Actinomycetes</taxon>
        <taxon>Micrococcales</taxon>
        <taxon>Micrococcaceae</taxon>
        <taxon>Sinomonas</taxon>
    </lineage>
</organism>
<reference evidence="2" key="1">
    <citation type="submission" date="2024-07" db="EMBL/GenBank/DDBJ databases">
        <authorList>
            <person name="fu j."/>
        </authorList>
    </citation>
    <scope>NUCLEOTIDE SEQUENCE</scope>
    <source>
        <strain evidence="2">P10A9</strain>
    </source>
</reference>
<protein>
    <submittedName>
        <fullName evidence="2">Uncharacterized protein</fullName>
    </submittedName>
</protein>